<dbReference type="Proteomes" id="UP000070401">
    <property type="component" value="Unassembled WGS sequence"/>
</dbReference>
<reference evidence="2" key="1">
    <citation type="submission" date="2016-01" db="EMBL/GenBank/DDBJ databases">
        <authorList>
            <person name="Mitreva M."/>
            <person name="Pepin K.H."/>
            <person name="Mihindukulasuriya K.A."/>
            <person name="Fulton R."/>
            <person name="Fronick C."/>
            <person name="O'Laughlin M."/>
            <person name="Miner T."/>
            <person name="Herter B."/>
            <person name="Rosa B.A."/>
            <person name="Cordes M."/>
            <person name="Tomlinson C."/>
            <person name="Wollam A."/>
            <person name="Palsikar V.B."/>
            <person name="Mardis E.R."/>
            <person name="Wilson R.K."/>
        </authorList>
    </citation>
    <scope>NUCLEOTIDE SEQUENCE [LARGE SCALE GENOMIC DNA]</scope>
    <source>
        <strain evidence="2">MJR7757B</strain>
    </source>
</reference>
<keyword evidence="2" id="KW-1185">Reference proteome</keyword>
<evidence type="ECO:0000313" key="2">
    <source>
        <dbReference type="Proteomes" id="UP000070401"/>
    </source>
</evidence>
<accession>A0A133NNB3</accession>
<organism evidence="1 2">
    <name type="scientific">Fusobacterium nucleatum</name>
    <dbReference type="NCBI Taxonomy" id="851"/>
    <lineage>
        <taxon>Bacteria</taxon>
        <taxon>Fusobacteriati</taxon>
        <taxon>Fusobacteriota</taxon>
        <taxon>Fusobacteriia</taxon>
        <taxon>Fusobacteriales</taxon>
        <taxon>Fusobacteriaceae</taxon>
        <taxon>Fusobacterium</taxon>
    </lineage>
</organism>
<sequence length="193" mass="23188">MLYIPYINSYNEATRIKKVINFLEKELTKPDVEEILIQDPYLYPDLYKNKFYEIFIEHSKNYVINSLSSNLDDIPLWIQLFYKISDLNEKYDNKNLKIISQINNNQEDKKIYTGSYKKMNFYLLAKKNYPFNIHDRFILLKKSKNKFSGIHIGISLDKICSKDILFTKISNSISKDMLEKFEERFYQDVNKNE</sequence>
<proteinExistence type="predicted"/>
<dbReference type="AlphaFoldDB" id="A0A133NNB3"/>
<evidence type="ECO:0000313" key="1">
    <source>
        <dbReference type="EMBL" id="KXA17778.1"/>
    </source>
</evidence>
<dbReference type="PATRIC" id="fig|851.8.peg.1921"/>
<gene>
    <name evidence="1" type="ORF">HMPREF3221_01909</name>
</gene>
<dbReference type="EMBL" id="LRPY01000186">
    <property type="protein sequence ID" value="KXA17778.1"/>
    <property type="molecule type" value="Genomic_DNA"/>
</dbReference>
<protein>
    <submittedName>
        <fullName evidence="1">Uncharacterized protein</fullName>
    </submittedName>
</protein>
<name>A0A133NNB3_FUSNU</name>
<comment type="caution">
    <text evidence="1">The sequence shown here is derived from an EMBL/GenBank/DDBJ whole genome shotgun (WGS) entry which is preliminary data.</text>
</comment>
<dbReference type="RefSeq" id="WP_060798770.1">
    <property type="nucleotide sequence ID" value="NZ_KQ956750.1"/>
</dbReference>